<dbReference type="InterPro" id="IPR043502">
    <property type="entry name" value="DNA/RNA_pol_sf"/>
</dbReference>
<dbReference type="PANTHER" id="PTHR11076">
    <property type="entry name" value="DNA REPAIR POLYMERASE UMUC / TRANSFERASE FAMILY MEMBER"/>
    <property type="match status" value="1"/>
</dbReference>
<dbReference type="PROSITE" id="PS50173">
    <property type="entry name" value="UMUC"/>
    <property type="match status" value="1"/>
</dbReference>
<dbReference type="GO" id="GO:0005829">
    <property type="term" value="C:cytosol"/>
    <property type="evidence" value="ECO:0007669"/>
    <property type="project" value="TreeGrafter"/>
</dbReference>
<dbReference type="Gene3D" id="3.30.70.270">
    <property type="match status" value="1"/>
</dbReference>
<dbReference type="GO" id="GO:0003887">
    <property type="term" value="F:DNA-directed DNA polymerase activity"/>
    <property type="evidence" value="ECO:0007669"/>
    <property type="project" value="UniProtKB-EC"/>
</dbReference>
<accession>A0A8J3ZF13</accession>
<protein>
    <submittedName>
        <fullName evidence="6">DNA polymerase IV</fullName>
    </submittedName>
</protein>
<dbReference type="PANTHER" id="PTHR11076:SF33">
    <property type="entry name" value="DNA POLYMERASE KAPPA"/>
    <property type="match status" value="1"/>
</dbReference>
<dbReference type="CDD" id="cd03586">
    <property type="entry name" value="PolY_Pol_IV_kappa"/>
    <property type="match status" value="1"/>
</dbReference>
<dbReference type="InterPro" id="IPR050116">
    <property type="entry name" value="DNA_polymerase-Y"/>
</dbReference>
<sequence length="425" mass="45106">MQRVAPDHEMAAGVGRDRAGQQRRAVEQQRPRLAIRQFEDGDGVRCPEIDAEANGPHGRNNTTTLVHMTWLLHLDMDQFIVAVEVLRHPELTGLPVVVGGNGDPARPRQVVASASYEARAFGVRSGMPLRTAARRCPDAVFLPTDPAVYDAASVTVMAALRTFDVPVEVWGWDEAYFGGAVADPFLLAREVRAAVFAASGLSASIGIGENKLQAKIAAQYAKPGGIFRITFDSWPGLMFARPVSALWGVGPRTTKKLDALSISTVGQLAGCDAAVLLPVFGPRMSSWLPLAAAGHGDVSLTTEPWIARSKSRETTFEVDITDPVEVASHVSAMASALTRDVVADGRLVTHVAVKVRFTPFFTNLRSMKLRDGATADPDVVSAAAVVVLGKIELNRPVRLVGVRVDLLALPGVGDGEGGVGAAGGD</sequence>
<dbReference type="InterPro" id="IPR022880">
    <property type="entry name" value="DNApol_IV"/>
</dbReference>
<name>A0A8J3ZF13_9ACTN</name>
<comment type="caution">
    <text evidence="6">The sequence shown here is derived from an EMBL/GenBank/DDBJ whole genome shotgun (WGS) entry which is preliminary data.</text>
</comment>
<feature type="region of interest" description="Disordered" evidence="4">
    <location>
        <begin position="1"/>
        <end position="32"/>
    </location>
</feature>
<dbReference type="InterPro" id="IPR001126">
    <property type="entry name" value="UmuC"/>
</dbReference>
<evidence type="ECO:0000256" key="2">
    <source>
        <dbReference type="ARBA" id="ARBA00025589"/>
    </source>
</evidence>
<dbReference type="NCBIfam" id="NF002883">
    <property type="entry name" value="PRK03352.1"/>
    <property type="match status" value="1"/>
</dbReference>
<dbReference type="InterPro" id="IPR036775">
    <property type="entry name" value="DNA_pol_Y-fam_lit_finger_sf"/>
</dbReference>
<dbReference type="EMBL" id="BOPG01000084">
    <property type="protein sequence ID" value="GIJ62897.1"/>
    <property type="molecule type" value="Genomic_DNA"/>
</dbReference>
<proteinExistence type="inferred from homology"/>
<reference evidence="6" key="1">
    <citation type="submission" date="2021-01" db="EMBL/GenBank/DDBJ databases">
        <title>Whole genome shotgun sequence of Virgisporangium aurantiacum NBRC 16421.</title>
        <authorList>
            <person name="Komaki H."/>
            <person name="Tamura T."/>
        </authorList>
    </citation>
    <scope>NUCLEOTIDE SEQUENCE</scope>
    <source>
        <strain evidence="6">NBRC 16421</strain>
    </source>
</reference>
<evidence type="ECO:0000313" key="7">
    <source>
        <dbReference type="Proteomes" id="UP000612585"/>
    </source>
</evidence>
<feature type="compositionally biased region" description="Basic and acidic residues" evidence="4">
    <location>
        <begin position="1"/>
        <end position="30"/>
    </location>
</feature>
<evidence type="ECO:0000313" key="6">
    <source>
        <dbReference type="EMBL" id="GIJ62897.1"/>
    </source>
</evidence>
<dbReference type="Pfam" id="PF11799">
    <property type="entry name" value="IMS_C"/>
    <property type="match status" value="1"/>
</dbReference>
<dbReference type="GO" id="GO:0003684">
    <property type="term" value="F:damaged DNA binding"/>
    <property type="evidence" value="ECO:0007669"/>
    <property type="project" value="InterPro"/>
</dbReference>
<dbReference type="Gene3D" id="1.10.150.20">
    <property type="entry name" value="5' to 3' exonuclease, C-terminal subdomain"/>
    <property type="match status" value="1"/>
</dbReference>
<evidence type="ECO:0000256" key="3">
    <source>
        <dbReference type="ARBA" id="ARBA00049244"/>
    </source>
</evidence>
<dbReference type="SUPFAM" id="SSF56672">
    <property type="entry name" value="DNA/RNA polymerases"/>
    <property type="match status" value="1"/>
</dbReference>
<comment type="function">
    <text evidence="2">Poorly processive, error-prone DNA polymerase involved in untargeted mutagenesis. Copies undamaged DNA at stalled replication forks, which arise in vivo from mismatched or misaligned primer ends. These misaligned primers can be extended by PolIV. Exhibits no 3'-5' exonuclease (proofreading) activity. May be involved in translesional synthesis, in conjunction with the beta clamp from PolIII.</text>
</comment>
<comment type="catalytic activity">
    <reaction evidence="3">
        <text>DNA(n) + a 2'-deoxyribonucleoside 5'-triphosphate = DNA(n+1) + diphosphate</text>
        <dbReference type="Rhea" id="RHEA:22508"/>
        <dbReference type="Rhea" id="RHEA-COMP:17339"/>
        <dbReference type="Rhea" id="RHEA-COMP:17340"/>
        <dbReference type="ChEBI" id="CHEBI:33019"/>
        <dbReference type="ChEBI" id="CHEBI:61560"/>
        <dbReference type="ChEBI" id="CHEBI:173112"/>
        <dbReference type="EC" id="2.7.7.7"/>
    </reaction>
</comment>
<dbReference type="SUPFAM" id="SSF100879">
    <property type="entry name" value="Lesion bypass DNA polymerase (Y-family), little finger domain"/>
    <property type="match status" value="1"/>
</dbReference>
<organism evidence="6 7">
    <name type="scientific">Virgisporangium aurantiacum</name>
    <dbReference type="NCBI Taxonomy" id="175570"/>
    <lineage>
        <taxon>Bacteria</taxon>
        <taxon>Bacillati</taxon>
        <taxon>Actinomycetota</taxon>
        <taxon>Actinomycetes</taxon>
        <taxon>Micromonosporales</taxon>
        <taxon>Micromonosporaceae</taxon>
        <taxon>Virgisporangium</taxon>
    </lineage>
</organism>
<evidence type="ECO:0000259" key="5">
    <source>
        <dbReference type="PROSITE" id="PS50173"/>
    </source>
</evidence>
<dbReference type="GO" id="GO:0006281">
    <property type="term" value="P:DNA repair"/>
    <property type="evidence" value="ECO:0007669"/>
    <property type="project" value="InterPro"/>
</dbReference>
<evidence type="ECO:0000256" key="1">
    <source>
        <dbReference type="ARBA" id="ARBA00010945"/>
    </source>
</evidence>
<feature type="domain" description="UmuC" evidence="5">
    <location>
        <begin position="71"/>
        <end position="250"/>
    </location>
</feature>
<gene>
    <name evidence="6" type="primary">dinB_3</name>
    <name evidence="6" type="ORF">Vau01_104130</name>
</gene>
<evidence type="ECO:0000256" key="4">
    <source>
        <dbReference type="SAM" id="MobiDB-lite"/>
    </source>
</evidence>
<dbReference type="Pfam" id="PF00817">
    <property type="entry name" value="IMS"/>
    <property type="match status" value="1"/>
</dbReference>
<dbReference type="InterPro" id="IPR017961">
    <property type="entry name" value="DNA_pol_Y-fam_little_finger"/>
</dbReference>
<comment type="similarity">
    <text evidence="1">Belongs to the DNA polymerase type-Y family.</text>
</comment>
<dbReference type="AlphaFoldDB" id="A0A8J3ZF13"/>
<dbReference type="Gene3D" id="3.30.1490.100">
    <property type="entry name" value="DNA polymerase, Y-family, little finger domain"/>
    <property type="match status" value="1"/>
</dbReference>
<dbReference type="Proteomes" id="UP000612585">
    <property type="component" value="Unassembled WGS sequence"/>
</dbReference>
<dbReference type="Gene3D" id="3.40.1170.60">
    <property type="match status" value="1"/>
</dbReference>
<dbReference type="GO" id="GO:0042276">
    <property type="term" value="P:error-prone translesion synthesis"/>
    <property type="evidence" value="ECO:0007669"/>
    <property type="project" value="TreeGrafter"/>
</dbReference>
<dbReference type="GO" id="GO:0009432">
    <property type="term" value="P:SOS response"/>
    <property type="evidence" value="ECO:0007669"/>
    <property type="project" value="TreeGrafter"/>
</dbReference>
<keyword evidence="7" id="KW-1185">Reference proteome</keyword>
<dbReference type="InterPro" id="IPR043128">
    <property type="entry name" value="Rev_trsase/Diguanyl_cyclase"/>
</dbReference>